<dbReference type="SUPFAM" id="SSF55729">
    <property type="entry name" value="Acyl-CoA N-acyltransferases (Nat)"/>
    <property type="match status" value="1"/>
</dbReference>
<dbReference type="PANTHER" id="PTHR43877:SF2">
    <property type="entry name" value="AMINOALKYLPHOSPHONATE N-ACETYLTRANSFERASE-RELATED"/>
    <property type="match status" value="1"/>
</dbReference>
<keyword evidence="1" id="KW-0808">Transferase</keyword>
<evidence type="ECO:0000256" key="2">
    <source>
        <dbReference type="ARBA" id="ARBA00023315"/>
    </source>
</evidence>
<feature type="domain" description="N-acetyltransferase" evidence="3">
    <location>
        <begin position="3"/>
        <end position="159"/>
    </location>
</feature>
<dbReference type="CDD" id="cd04301">
    <property type="entry name" value="NAT_SF"/>
    <property type="match status" value="1"/>
</dbReference>
<dbReference type="PANTHER" id="PTHR43877">
    <property type="entry name" value="AMINOALKYLPHOSPHONATE N-ACETYLTRANSFERASE-RELATED-RELATED"/>
    <property type="match status" value="1"/>
</dbReference>
<reference evidence="5" key="2">
    <citation type="submission" date="2020-08" db="EMBL/GenBank/DDBJ databases">
        <title>The Agave Microbiome: Exploring the role of microbial communities in plant adaptations to desert environments.</title>
        <authorList>
            <person name="Partida-Martinez L.P."/>
        </authorList>
    </citation>
    <scope>NUCLEOTIDE SEQUENCE [LARGE SCALE GENOMIC DNA]</scope>
    <source>
        <strain evidence="5">AT2.8</strain>
    </source>
</reference>
<organism evidence="4 5">
    <name type="scientific">Neobacillus niacini</name>
    <dbReference type="NCBI Taxonomy" id="86668"/>
    <lineage>
        <taxon>Bacteria</taxon>
        <taxon>Bacillati</taxon>
        <taxon>Bacillota</taxon>
        <taxon>Bacilli</taxon>
        <taxon>Bacillales</taxon>
        <taxon>Bacillaceae</taxon>
        <taxon>Neobacillus</taxon>
    </lineage>
</organism>
<accession>A0A852TAL3</accession>
<keyword evidence="2" id="KW-0012">Acyltransferase</keyword>
<reference evidence="5" key="1">
    <citation type="submission" date="2020-07" db="EMBL/GenBank/DDBJ databases">
        <authorList>
            <person name="Partida-Martinez L."/>
            <person name="Huntemann M."/>
            <person name="Clum A."/>
            <person name="Wang J."/>
            <person name="Palaniappan K."/>
            <person name="Ritter S."/>
            <person name="Chen I.-M."/>
            <person name="Stamatis D."/>
            <person name="Reddy T."/>
            <person name="O'Malley R."/>
            <person name="Daum C."/>
            <person name="Shapiro N."/>
            <person name="Ivanova N."/>
            <person name="Kyrpides N."/>
            <person name="Woyke T."/>
        </authorList>
    </citation>
    <scope>NUCLEOTIDE SEQUENCE [LARGE SCALE GENOMIC DNA]</scope>
    <source>
        <strain evidence="5">AT2.8</strain>
    </source>
</reference>
<dbReference type="Pfam" id="PF00583">
    <property type="entry name" value="Acetyltransf_1"/>
    <property type="match status" value="1"/>
</dbReference>
<dbReference type="InterPro" id="IPR050832">
    <property type="entry name" value="Bact_Acetyltransf"/>
</dbReference>
<sequence length="164" mass="18552">MNLDIRLANEKETPIVHKLMLEAFEEYRFLEVPSSALNESLDTLLNALKNGSEKALLCFVDGEPLGSLRFTIKDDSLYFSRLSVTPHARGKGIAKAILLWLEKYANENGKMKMECRVRASLSQNISLYEAMDYIVSEEEVVTNPNGYRVKTVVMEKSLEQLTAC</sequence>
<proteinExistence type="predicted"/>
<dbReference type="GO" id="GO:0016747">
    <property type="term" value="F:acyltransferase activity, transferring groups other than amino-acyl groups"/>
    <property type="evidence" value="ECO:0007669"/>
    <property type="project" value="InterPro"/>
</dbReference>
<dbReference type="InterPro" id="IPR000182">
    <property type="entry name" value="GNAT_dom"/>
</dbReference>
<evidence type="ECO:0000259" key="3">
    <source>
        <dbReference type="PROSITE" id="PS51186"/>
    </source>
</evidence>
<evidence type="ECO:0000256" key="1">
    <source>
        <dbReference type="ARBA" id="ARBA00022679"/>
    </source>
</evidence>
<dbReference type="InterPro" id="IPR016181">
    <property type="entry name" value="Acyl_CoA_acyltransferase"/>
</dbReference>
<gene>
    <name evidence="4" type="ORF">F4694_001262</name>
</gene>
<dbReference type="Proteomes" id="UP000548423">
    <property type="component" value="Unassembled WGS sequence"/>
</dbReference>
<comment type="caution">
    <text evidence="4">The sequence shown here is derived from an EMBL/GenBank/DDBJ whole genome shotgun (WGS) entry which is preliminary data.</text>
</comment>
<evidence type="ECO:0000313" key="5">
    <source>
        <dbReference type="Proteomes" id="UP000548423"/>
    </source>
</evidence>
<dbReference type="EMBL" id="JACCBX010000002">
    <property type="protein sequence ID" value="NYE04518.1"/>
    <property type="molecule type" value="Genomic_DNA"/>
</dbReference>
<name>A0A852TAL3_9BACI</name>
<dbReference type="PROSITE" id="PS51186">
    <property type="entry name" value="GNAT"/>
    <property type="match status" value="1"/>
</dbReference>
<protein>
    <submittedName>
        <fullName evidence="4">GNAT superfamily N-acetyltransferase</fullName>
    </submittedName>
</protein>
<evidence type="ECO:0000313" key="4">
    <source>
        <dbReference type="EMBL" id="NYE04518.1"/>
    </source>
</evidence>
<dbReference type="Gene3D" id="3.40.630.30">
    <property type="match status" value="1"/>
</dbReference>
<dbReference type="AlphaFoldDB" id="A0A852TAL3"/>